<keyword evidence="3" id="KW-0732">Signal</keyword>
<evidence type="ECO:0000256" key="3">
    <source>
        <dbReference type="SAM" id="SignalP"/>
    </source>
</evidence>
<proteinExistence type="predicted"/>
<evidence type="ECO:0000259" key="4">
    <source>
        <dbReference type="Pfam" id="PF05433"/>
    </source>
</evidence>
<evidence type="ECO:0000313" key="6">
    <source>
        <dbReference type="Proteomes" id="UP000298438"/>
    </source>
</evidence>
<keyword evidence="6" id="KW-1185">Reference proteome</keyword>
<feature type="domain" description="Glycine zipper 2TM" evidence="4">
    <location>
        <begin position="58"/>
        <end position="97"/>
    </location>
</feature>
<name>A0A4Y9S7M5_9BURK</name>
<dbReference type="Proteomes" id="UP000298438">
    <property type="component" value="Unassembled WGS sequence"/>
</dbReference>
<feature type="chain" id="PRO_5021209434" evidence="3">
    <location>
        <begin position="22"/>
        <end position="147"/>
    </location>
</feature>
<dbReference type="Pfam" id="PF05433">
    <property type="entry name" value="Rick_17kDa_Anti"/>
    <property type="match status" value="1"/>
</dbReference>
<keyword evidence="2" id="KW-0472">Membrane</keyword>
<dbReference type="PANTHER" id="PTHR35603">
    <property type="match status" value="1"/>
</dbReference>
<dbReference type="InterPro" id="IPR051407">
    <property type="entry name" value="Bact_OM_lipoprot/Surf_antigen"/>
</dbReference>
<gene>
    <name evidence="5" type="ORF">E4L96_17615</name>
</gene>
<sequence>MKSQLAGALAALLFTVTGAQANPASAPGHNKQAKVCQDCGRVTGVTTAEVKGEGNAKGMLAGGVAGALIGNQVGSGTGRDVATIAGAIGGAYAGKKVQERMNTKTVWQVHVKYDNDKTAVYTFDSKPAFLKGDRVRRHGGSIERDAH</sequence>
<protein>
    <submittedName>
        <fullName evidence="5">Glycine zipper 2TM domain-containing protein</fullName>
    </submittedName>
</protein>
<dbReference type="GO" id="GO:0019867">
    <property type="term" value="C:outer membrane"/>
    <property type="evidence" value="ECO:0007669"/>
    <property type="project" value="InterPro"/>
</dbReference>
<comment type="caution">
    <text evidence="5">The sequence shown here is derived from an EMBL/GenBank/DDBJ whole genome shotgun (WGS) entry which is preliminary data.</text>
</comment>
<organism evidence="5 6">
    <name type="scientific">Zemynaea arenosa</name>
    <dbReference type="NCBI Taxonomy" id="2561931"/>
    <lineage>
        <taxon>Bacteria</taxon>
        <taxon>Pseudomonadati</taxon>
        <taxon>Pseudomonadota</taxon>
        <taxon>Betaproteobacteria</taxon>
        <taxon>Burkholderiales</taxon>
        <taxon>Oxalobacteraceae</taxon>
        <taxon>Telluria group</taxon>
        <taxon>Zemynaea</taxon>
    </lineage>
</organism>
<reference evidence="5 6" key="1">
    <citation type="submission" date="2019-03" db="EMBL/GenBank/DDBJ databases">
        <title>Draft Genome Sequence of Massilia arenosa sp. nov., a Novel Massilia Species Isolated from a Sandy-loam Maize Soil.</title>
        <authorList>
            <person name="Raths R."/>
            <person name="Peta V."/>
            <person name="Bucking H."/>
        </authorList>
    </citation>
    <scope>NUCLEOTIDE SEQUENCE [LARGE SCALE GENOMIC DNA]</scope>
    <source>
        <strain evidence="5 6">MC02</strain>
    </source>
</reference>
<dbReference type="AlphaFoldDB" id="A0A4Y9S7M5"/>
<dbReference type="OrthoDB" id="8908469at2"/>
<dbReference type="RefSeq" id="WP_135208523.1">
    <property type="nucleotide sequence ID" value="NZ_SPVF01000225.1"/>
</dbReference>
<accession>A0A4Y9S7M5</accession>
<dbReference type="PANTHER" id="PTHR35603:SF2">
    <property type="entry name" value="OUTER MEMBRANE LIPOPROTEIN"/>
    <property type="match status" value="1"/>
</dbReference>
<dbReference type="InterPro" id="IPR008816">
    <property type="entry name" value="Gly_zipper_2TM_dom"/>
</dbReference>
<evidence type="ECO:0000256" key="2">
    <source>
        <dbReference type="ARBA" id="ARBA00023136"/>
    </source>
</evidence>
<comment type="subcellular location">
    <subcellularLocation>
        <location evidence="1">Membrane</location>
    </subcellularLocation>
</comment>
<evidence type="ECO:0000256" key="1">
    <source>
        <dbReference type="ARBA" id="ARBA00004370"/>
    </source>
</evidence>
<dbReference type="EMBL" id="SPVF01000225">
    <property type="protein sequence ID" value="TFW15727.1"/>
    <property type="molecule type" value="Genomic_DNA"/>
</dbReference>
<feature type="signal peptide" evidence="3">
    <location>
        <begin position="1"/>
        <end position="21"/>
    </location>
</feature>
<evidence type="ECO:0000313" key="5">
    <source>
        <dbReference type="EMBL" id="TFW15727.1"/>
    </source>
</evidence>